<dbReference type="Proteomes" id="UP000631312">
    <property type="component" value="Unassembled WGS sequence"/>
</dbReference>
<evidence type="ECO:0000313" key="2">
    <source>
        <dbReference type="EMBL" id="GIE41440.1"/>
    </source>
</evidence>
<dbReference type="AlphaFoldDB" id="A0A7W7H9C0"/>
<organism evidence="3 4">
    <name type="scientific">Actinoplanes lobatus</name>
    <dbReference type="NCBI Taxonomy" id="113568"/>
    <lineage>
        <taxon>Bacteria</taxon>
        <taxon>Bacillati</taxon>
        <taxon>Actinomycetota</taxon>
        <taxon>Actinomycetes</taxon>
        <taxon>Micromonosporales</taxon>
        <taxon>Micromonosporaceae</taxon>
        <taxon>Actinoplanes</taxon>
    </lineage>
</organism>
<comment type="caution">
    <text evidence="3">The sequence shown here is derived from an EMBL/GenBank/DDBJ whole genome shotgun (WGS) entry which is preliminary data.</text>
</comment>
<accession>A0A7W7H9C0</accession>
<gene>
    <name evidence="2" type="ORF">Alo02nite_43380</name>
    <name evidence="3" type="ORF">BJ964_000393</name>
</gene>
<dbReference type="Proteomes" id="UP000590511">
    <property type="component" value="Unassembled WGS sequence"/>
</dbReference>
<feature type="transmembrane region" description="Helical" evidence="1">
    <location>
        <begin position="12"/>
        <end position="33"/>
    </location>
</feature>
<reference evidence="2 5" key="2">
    <citation type="submission" date="2021-01" db="EMBL/GenBank/DDBJ databases">
        <title>Whole genome shotgun sequence of Actinoplanes lobatus NBRC 12513.</title>
        <authorList>
            <person name="Komaki H."/>
            <person name="Tamura T."/>
        </authorList>
    </citation>
    <scope>NUCLEOTIDE SEQUENCE [LARGE SCALE GENOMIC DNA]</scope>
    <source>
        <strain evidence="2 5">NBRC 12513</strain>
    </source>
</reference>
<proteinExistence type="predicted"/>
<dbReference type="EMBL" id="BOMP01000070">
    <property type="protein sequence ID" value="GIE41440.1"/>
    <property type="molecule type" value="Genomic_DNA"/>
</dbReference>
<keyword evidence="1" id="KW-0812">Transmembrane</keyword>
<keyword evidence="1" id="KW-0472">Membrane</keyword>
<name>A0A7W7H9C0_9ACTN</name>
<keyword evidence="5" id="KW-1185">Reference proteome</keyword>
<dbReference type="EMBL" id="JACHNC010000001">
    <property type="protein sequence ID" value="MBB4746232.1"/>
    <property type="molecule type" value="Genomic_DNA"/>
</dbReference>
<keyword evidence="1" id="KW-1133">Transmembrane helix</keyword>
<evidence type="ECO:0000313" key="3">
    <source>
        <dbReference type="EMBL" id="MBB4746232.1"/>
    </source>
</evidence>
<dbReference type="RefSeq" id="WP_188119053.1">
    <property type="nucleotide sequence ID" value="NZ_BOMP01000070.1"/>
</dbReference>
<reference evidence="3 4" key="1">
    <citation type="submission" date="2020-08" db="EMBL/GenBank/DDBJ databases">
        <title>Sequencing the genomes of 1000 actinobacteria strains.</title>
        <authorList>
            <person name="Klenk H.-P."/>
        </authorList>
    </citation>
    <scope>NUCLEOTIDE SEQUENCE [LARGE SCALE GENOMIC DNA]</scope>
    <source>
        <strain evidence="3 4">DSM 43150</strain>
    </source>
</reference>
<evidence type="ECO:0000313" key="5">
    <source>
        <dbReference type="Proteomes" id="UP000631312"/>
    </source>
</evidence>
<evidence type="ECO:0000256" key="1">
    <source>
        <dbReference type="SAM" id="Phobius"/>
    </source>
</evidence>
<evidence type="ECO:0000313" key="4">
    <source>
        <dbReference type="Proteomes" id="UP000590511"/>
    </source>
</evidence>
<protein>
    <submittedName>
        <fullName evidence="3">Type II secretory pathway pseudopilin PulG</fullName>
    </submittedName>
</protein>
<sequence>MKRRPDDEGAALVLVLIVISVVAVVLGALLTYADTSLRTTINLRAQASAVADADGAVQAAINNIRNSTSTADGKCFGSSNTLSLPSFDGTGSAAVSCSTDESSAVRIQCPSLSNCNRPGNAILTLGDIAGEDGLSIAQPNSATFRVHGSIYSKSTIDVASGSLSTSSGVYAEGACTGSIQSTPAKKCSSDAHKALGKDPDYTPTVSTAPDYQPMPACTSQNSVVEFSPGYYDDAVALSEMMSGSGKSKCRGSVWWFQPGTYYFDFHNTGTGTNRNPLLDSGDNVWTINDGKLVAGTPTGTLSSSTRIPGACVNPIDDARANGVQFIFGGDSRMVVRAGQAEICGGWNFSSGSTQPPVAVYGLTSGDDSTATKTPPVTSVVSKGDFTDATVAKLDTVDGSGATFKSPNKNASGSLTVEVAPKTAVPAGSILKSATVRVIHRHSTGSGNDPSTVVVTPAAGGRAQTVNLPGGAPSATNWQTEQASLPVDTTAGNLADSIYQYGFDGAQIKVTSTPGTKDDIESIDAIQLELSYVAPALRAESGCVTRGPYPGSSSSCAVIMTTNSPGSQLYVQGTTYTPKAALDISLNNLSEQVFRFGVISRSLHIKQTGSFAYLGPVIEVPDDAPGFAYAVYLTAYVCPAAPSCATTGTPRLRAKVAIVDAVPSAPVAGKRQIAILNWTPAG</sequence>